<sequence length="156" mass="18616">MPRKKPFSVKQKKKQLQDKRERQRSQTERKGKYYNSTSSDSEPQAPPRVAKLNEQPIKSSDIRSNRYRLQFFQESKEEIEKNKKLARQPYTPVSEIWKWTLRQFIYPDLCWTSPNGHPGTTTYQKNNWMQKKKNILRNTLITFIPSTVLKNSVILN</sequence>
<feature type="region of interest" description="Disordered" evidence="1">
    <location>
        <begin position="1"/>
        <end position="59"/>
    </location>
</feature>
<name>A0AA36BRL9_OCTVU</name>
<evidence type="ECO:0000256" key="1">
    <source>
        <dbReference type="SAM" id="MobiDB-lite"/>
    </source>
</evidence>
<reference evidence="2" key="1">
    <citation type="submission" date="2023-08" db="EMBL/GenBank/DDBJ databases">
        <authorList>
            <person name="Alioto T."/>
            <person name="Alioto T."/>
            <person name="Gomez Garrido J."/>
        </authorList>
    </citation>
    <scope>NUCLEOTIDE SEQUENCE</scope>
</reference>
<proteinExistence type="predicted"/>
<evidence type="ECO:0000313" key="3">
    <source>
        <dbReference type="Proteomes" id="UP001162480"/>
    </source>
</evidence>
<dbReference type="EMBL" id="OX597834">
    <property type="protein sequence ID" value="CAI9738642.1"/>
    <property type="molecule type" value="Genomic_DNA"/>
</dbReference>
<dbReference type="Proteomes" id="UP001162480">
    <property type="component" value="Chromosome 21"/>
</dbReference>
<feature type="compositionally biased region" description="Basic residues" evidence="1">
    <location>
        <begin position="1"/>
        <end position="14"/>
    </location>
</feature>
<gene>
    <name evidence="2" type="ORF">OCTVUL_1B026342</name>
</gene>
<accession>A0AA36BRL9</accession>
<keyword evidence="3" id="KW-1185">Reference proteome</keyword>
<feature type="compositionally biased region" description="Basic and acidic residues" evidence="1">
    <location>
        <begin position="15"/>
        <end position="31"/>
    </location>
</feature>
<dbReference type="AlphaFoldDB" id="A0AA36BRL9"/>
<evidence type="ECO:0000313" key="2">
    <source>
        <dbReference type="EMBL" id="CAI9738642.1"/>
    </source>
</evidence>
<organism evidence="2 3">
    <name type="scientific">Octopus vulgaris</name>
    <name type="common">Common octopus</name>
    <dbReference type="NCBI Taxonomy" id="6645"/>
    <lineage>
        <taxon>Eukaryota</taxon>
        <taxon>Metazoa</taxon>
        <taxon>Spiralia</taxon>
        <taxon>Lophotrochozoa</taxon>
        <taxon>Mollusca</taxon>
        <taxon>Cephalopoda</taxon>
        <taxon>Coleoidea</taxon>
        <taxon>Octopodiformes</taxon>
        <taxon>Octopoda</taxon>
        <taxon>Incirrata</taxon>
        <taxon>Octopodidae</taxon>
        <taxon>Octopus</taxon>
    </lineage>
</organism>
<protein>
    <submittedName>
        <fullName evidence="2">Uncharacterized protein</fullName>
    </submittedName>
</protein>